<dbReference type="Pfam" id="PF00059">
    <property type="entry name" value="Lectin_C"/>
    <property type="match status" value="1"/>
</dbReference>
<feature type="domain" description="EGF-like" evidence="2">
    <location>
        <begin position="98"/>
        <end position="130"/>
    </location>
</feature>
<feature type="disulfide bond" evidence="1">
    <location>
        <begin position="120"/>
        <end position="129"/>
    </location>
</feature>
<gene>
    <name evidence="4" type="ORF">PMAYCL1PPCAC_31461</name>
</gene>
<dbReference type="EMBL" id="BTRK01000006">
    <property type="protein sequence ID" value="GMR61266.1"/>
    <property type="molecule type" value="Genomic_DNA"/>
</dbReference>
<dbReference type="PROSITE" id="PS50041">
    <property type="entry name" value="C_TYPE_LECTIN_2"/>
    <property type="match status" value="1"/>
</dbReference>
<dbReference type="Gene3D" id="3.10.100.10">
    <property type="entry name" value="Mannose-Binding Protein A, subunit A"/>
    <property type="match status" value="1"/>
</dbReference>
<comment type="caution">
    <text evidence="1">Lacks conserved residue(s) required for the propagation of feature annotation.</text>
</comment>
<sequence length="603" mass="67896">FAFLNMYAVRNGVEQEVYASNGLFRGGCTFQFYFPSFRCRPNENLHYEFNIRNKQGFYVQRAGVMTCFNYVPTPSAPTDCQNGGVKHNGTCLCLAHYEGEHCQNLICDNGGTPLFSTCKCPVGWTGQFCTLPQCPECGPLPSHGYHVDMAFLVEVSQKGVKQIEQLLGILPDIIRDVVSQHPDWIDRLVLIGYDSKGVVGMVDSLISNTANFFDALYTWSTSNPKDDECKVQIWKAIDTLLNGRKDGNERRALPERSIVNIIEASVPNGDGDNAALIYSSSEELLEIRTIVNFFQSTNWNTESGKDCGATKASFNDIERIARRGDGMMYMLGNGDLGRAMRMIPTLFSSSIVYKYHSNDCGRQVMVYFPLDAYTQTLTAIVYGQVTGYNMRKPDGSLFPDHQAIRIIDDDQNFVLEFRNSCDNDWEPLSQYCMYYSKAVAKSFADANELCESMGAFMADDLNDQKNQWLSHVLGGKQGWLGLRFINGEWLFQQANGGFTKIPKNFNKWITGEAPTDDSKGDCAYTYNGLWYPMFCDREYVVICQKHMFNQDNTPSSLDDDDLSPGKYSLTVQTDFLAADTGCDVEIRVQSDLNVEFGFVDDLR</sequence>
<dbReference type="CDD" id="cd00037">
    <property type="entry name" value="CLECT"/>
    <property type="match status" value="1"/>
</dbReference>
<dbReference type="PANTHER" id="PTHR47324:SF1">
    <property type="entry name" value="EGF-LIKE DOMAIN-CONTAINING PROTEIN-RELATED"/>
    <property type="match status" value="1"/>
</dbReference>
<proteinExistence type="predicted"/>
<evidence type="ECO:0000256" key="1">
    <source>
        <dbReference type="PROSITE-ProRule" id="PRU00076"/>
    </source>
</evidence>
<feature type="domain" description="C-type lectin" evidence="3">
    <location>
        <begin position="428"/>
        <end position="544"/>
    </location>
</feature>
<keyword evidence="1" id="KW-1015">Disulfide bond</keyword>
<dbReference type="Proteomes" id="UP001328107">
    <property type="component" value="Unassembled WGS sequence"/>
</dbReference>
<dbReference type="PROSITE" id="PS00022">
    <property type="entry name" value="EGF_1"/>
    <property type="match status" value="1"/>
</dbReference>
<dbReference type="SMART" id="SM00034">
    <property type="entry name" value="CLECT"/>
    <property type="match status" value="1"/>
</dbReference>
<keyword evidence="1" id="KW-0245">EGF-like domain</keyword>
<feature type="non-terminal residue" evidence="4">
    <location>
        <position position="603"/>
    </location>
</feature>
<accession>A0AAN5DD17</accession>
<keyword evidence="5" id="KW-1185">Reference proteome</keyword>
<feature type="non-terminal residue" evidence="4">
    <location>
        <position position="1"/>
    </location>
</feature>
<dbReference type="PANTHER" id="PTHR47324">
    <property type="entry name" value="PROTEIN IRG-7-RELATED"/>
    <property type="match status" value="1"/>
</dbReference>
<dbReference type="PROSITE" id="PS01186">
    <property type="entry name" value="EGF_2"/>
    <property type="match status" value="1"/>
</dbReference>
<evidence type="ECO:0000259" key="3">
    <source>
        <dbReference type="PROSITE" id="PS50041"/>
    </source>
</evidence>
<evidence type="ECO:0000259" key="2">
    <source>
        <dbReference type="PROSITE" id="PS50026"/>
    </source>
</evidence>
<dbReference type="InterPro" id="IPR016187">
    <property type="entry name" value="CTDL_fold"/>
</dbReference>
<dbReference type="InterPro" id="IPR053295">
    <property type="entry name" value="Innate_immunity_reg"/>
</dbReference>
<evidence type="ECO:0000313" key="4">
    <source>
        <dbReference type="EMBL" id="GMR61266.1"/>
    </source>
</evidence>
<evidence type="ECO:0008006" key="6">
    <source>
        <dbReference type="Google" id="ProtNLM"/>
    </source>
</evidence>
<reference evidence="5" key="1">
    <citation type="submission" date="2022-10" db="EMBL/GenBank/DDBJ databases">
        <title>Genome assembly of Pristionchus species.</title>
        <authorList>
            <person name="Yoshida K."/>
            <person name="Sommer R.J."/>
        </authorList>
    </citation>
    <scope>NUCLEOTIDE SEQUENCE [LARGE SCALE GENOMIC DNA]</scope>
    <source>
        <strain evidence="5">RS5460</strain>
    </source>
</reference>
<dbReference type="SUPFAM" id="SSF56436">
    <property type="entry name" value="C-type lectin-like"/>
    <property type="match status" value="1"/>
</dbReference>
<name>A0AAN5DD17_9BILA</name>
<dbReference type="Gene3D" id="2.10.25.10">
    <property type="entry name" value="Laminin"/>
    <property type="match status" value="1"/>
</dbReference>
<dbReference type="InterPro" id="IPR001304">
    <property type="entry name" value="C-type_lectin-like"/>
</dbReference>
<evidence type="ECO:0000313" key="5">
    <source>
        <dbReference type="Proteomes" id="UP001328107"/>
    </source>
</evidence>
<dbReference type="AlphaFoldDB" id="A0AAN5DD17"/>
<comment type="caution">
    <text evidence="4">The sequence shown here is derived from an EMBL/GenBank/DDBJ whole genome shotgun (WGS) entry which is preliminary data.</text>
</comment>
<protein>
    <recommendedName>
        <fullName evidence="6">C-type lectin</fullName>
    </recommendedName>
</protein>
<organism evidence="4 5">
    <name type="scientific">Pristionchus mayeri</name>
    <dbReference type="NCBI Taxonomy" id="1317129"/>
    <lineage>
        <taxon>Eukaryota</taxon>
        <taxon>Metazoa</taxon>
        <taxon>Ecdysozoa</taxon>
        <taxon>Nematoda</taxon>
        <taxon>Chromadorea</taxon>
        <taxon>Rhabditida</taxon>
        <taxon>Rhabditina</taxon>
        <taxon>Diplogasteromorpha</taxon>
        <taxon>Diplogasteroidea</taxon>
        <taxon>Neodiplogasteridae</taxon>
        <taxon>Pristionchus</taxon>
    </lineage>
</organism>
<dbReference type="InterPro" id="IPR000742">
    <property type="entry name" value="EGF"/>
</dbReference>
<dbReference type="PROSITE" id="PS50026">
    <property type="entry name" value="EGF_3"/>
    <property type="match status" value="1"/>
</dbReference>
<dbReference type="InterPro" id="IPR016186">
    <property type="entry name" value="C-type_lectin-like/link_sf"/>
</dbReference>